<organism evidence="1 2">
    <name type="scientific">Candidula unifasciata</name>
    <dbReference type="NCBI Taxonomy" id="100452"/>
    <lineage>
        <taxon>Eukaryota</taxon>
        <taxon>Metazoa</taxon>
        <taxon>Spiralia</taxon>
        <taxon>Lophotrochozoa</taxon>
        <taxon>Mollusca</taxon>
        <taxon>Gastropoda</taxon>
        <taxon>Heterobranchia</taxon>
        <taxon>Euthyneura</taxon>
        <taxon>Panpulmonata</taxon>
        <taxon>Eupulmonata</taxon>
        <taxon>Stylommatophora</taxon>
        <taxon>Helicina</taxon>
        <taxon>Helicoidea</taxon>
        <taxon>Geomitridae</taxon>
        <taxon>Candidula</taxon>
    </lineage>
</organism>
<reference evidence="1" key="1">
    <citation type="submission" date="2021-04" db="EMBL/GenBank/DDBJ databases">
        <authorList>
            <consortium name="Molecular Ecology Group"/>
        </authorList>
    </citation>
    <scope>NUCLEOTIDE SEQUENCE</scope>
</reference>
<protein>
    <submittedName>
        <fullName evidence="1">Uncharacterized protein</fullName>
    </submittedName>
</protein>
<name>A0A8S3Z8K2_9EUPU</name>
<keyword evidence="2" id="KW-1185">Reference proteome</keyword>
<accession>A0A8S3Z8K2</accession>
<proteinExistence type="predicted"/>
<sequence>MNAPENNSQVPSDVDGIFRYKTIFPLSISAYTTLVFQWVVYTVVCQTIDVFGLVTNIINIVCFVKQGFKDPVNISLL</sequence>
<evidence type="ECO:0000313" key="2">
    <source>
        <dbReference type="Proteomes" id="UP000678393"/>
    </source>
</evidence>
<comment type="caution">
    <text evidence="1">The sequence shown here is derived from an EMBL/GenBank/DDBJ whole genome shotgun (WGS) entry which is preliminary data.</text>
</comment>
<evidence type="ECO:0000313" key="1">
    <source>
        <dbReference type="EMBL" id="CAG5124060.1"/>
    </source>
</evidence>
<dbReference type="Proteomes" id="UP000678393">
    <property type="component" value="Unassembled WGS sequence"/>
</dbReference>
<dbReference type="EMBL" id="CAJHNH020001687">
    <property type="protein sequence ID" value="CAG5124060.1"/>
    <property type="molecule type" value="Genomic_DNA"/>
</dbReference>
<dbReference type="OrthoDB" id="6158692at2759"/>
<gene>
    <name evidence="1" type="ORF">CUNI_LOCUS9618</name>
</gene>
<feature type="non-terminal residue" evidence="1">
    <location>
        <position position="77"/>
    </location>
</feature>
<dbReference type="AlphaFoldDB" id="A0A8S3Z8K2"/>